<feature type="compositionally biased region" description="Gly residues" evidence="1">
    <location>
        <begin position="64"/>
        <end position="75"/>
    </location>
</feature>
<feature type="transmembrane region" description="Helical" evidence="2">
    <location>
        <begin position="31"/>
        <end position="49"/>
    </location>
</feature>
<feature type="region of interest" description="Disordered" evidence="1">
    <location>
        <begin position="1"/>
        <end position="28"/>
    </location>
</feature>
<keyword evidence="2" id="KW-1133">Transmembrane helix</keyword>
<organism evidence="3 4">
    <name type="scientific">Thermomonospora umbrina</name>
    <dbReference type="NCBI Taxonomy" id="111806"/>
    <lineage>
        <taxon>Bacteria</taxon>
        <taxon>Bacillati</taxon>
        <taxon>Actinomycetota</taxon>
        <taxon>Actinomycetes</taxon>
        <taxon>Streptosporangiales</taxon>
        <taxon>Thermomonosporaceae</taxon>
        <taxon>Thermomonospora</taxon>
    </lineage>
</organism>
<evidence type="ECO:0000313" key="4">
    <source>
        <dbReference type="Proteomes" id="UP000256661"/>
    </source>
</evidence>
<proteinExistence type="predicted"/>
<reference evidence="3 4" key="1">
    <citation type="submission" date="2018-08" db="EMBL/GenBank/DDBJ databases">
        <title>Sequencing the genomes of 1000 actinobacteria strains.</title>
        <authorList>
            <person name="Klenk H.-P."/>
        </authorList>
    </citation>
    <scope>NUCLEOTIDE SEQUENCE [LARGE SCALE GENOMIC DNA]</scope>
    <source>
        <strain evidence="3 4">DSM 43927</strain>
    </source>
</reference>
<evidence type="ECO:0000256" key="1">
    <source>
        <dbReference type="SAM" id="MobiDB-lite"/>
    </source>
</evidence>
<dbReference type="AlphaFoldDB" id="A0A3D9SX97"/>
<dbReference type="EMBL" id="QTTT01000001">
    <property type="protein sequence ID" value="REE98673.1"/>
    <property type="molecule type" value="Genomic_DNA"/>
</dbReference>
<feature type="region of interest" description="Disordered" evidence="1">
    <location>
        <begin position="58"/>
        <end position="113"/>
    </location>
</feature>
<evidence type="ECO:0000256" key="2">
    <source>
        <dbReference type="SAM" id="Phobius"/>
    </source>
</evidence>
<comment type="caution">
    <text evidence="3">The sequence shown here is derived from an EMBL/GenBank/DDBJ whole genome shotgun (WGS) entry which is preliminary data.</text>
</comment>
<dbReference type="Proteomes" id="UP000256661">
    <property type="component" value="Unassembled WGS sequence"/>
</dbReference>
<keyword evidence="2" id="KW-0812">Transmembrane</keyword>
<keyword evidence="4" id="KW-1185">Reference proteome</keyword>
<protein>
    <recommendedName>
        <fullName evidence="5">DUF3558 domain-containing protein</fullName>
    </recommendedName>
</protein>
<evidence type="ECO:0000313" key="3">
    <source>
        <dbReference type="EMBL" id="REE98673.1"/>
    </source>
</evidence>
<accession>A0A3D9SX97</accession>
<name>A0A3D9SX97_9ACTN</name>
<evidence type="ECO:0008006" key="5">
    <source>
        <dbReference type="Google" id="ProtNLM"/>
    </source>
</evidence>
<keyword evidence="2" id="KW-0472">Membrane</keyword>
<dbReference type="OrthoDB" id="3480616at2"/>
<gene>
    <name evidence="3" type="ORF">DFJ69_4166</name>
</gene>
<sequence>MGLSRSSGDFDRIYSPPEPPETARRSRRRTVVAAGVAVAAVASLAFLLFRTGDDSGGATVPGTSSGGPGASGTSGGAVEPVYRSLPPACRSVSPETVRRVAPGGRPEMSGNDTLSYCAYGSRTPTAGGEYRWLEIDARLYPSGTGGTAIDSARRHFGIKWTLAGKVTEERTVTLERRSGLGDQAFHWFKTDRRLPLVTGQIAVRSRNVVITVSYSERTAGEKGLAAQRERCLDEVAAVTREVLRHLR</sequence>
<dbReference type="RefSeq" id="WP_116024099.1">
    <property type="nucleotide sequence ID" value="NZ_QTTT01000001.1"/>
</dbReference>